<dbReference type="EMBL" id="SJPW01000009">
    <property type="protein sequence ID" value="TWU44760.1"/>
    <property type="molecule type" value="Genomic_DNA"/>
</dbReference>
<evidence type="ECO:0000256" key="1">
    <source>
        <dbReference type="SAM" id="Phobius"/>
    </source>
</evidence>
<evidence type="ECO:0000313" key="3">
    <source>
        <dbReference type="Proteomes" id="UP000318288"/>
    </source>
</evidence>
<keyword evidence="1" id="KW-0472">Membrane</keyword>
<dbReference type="Proteomes" id="UP000318288">
    <property type="component" value="Unassembled WGS sequence"/>
</dbReference>
<dbReference type="AlphaFoldDB" id="A0A5C6E7F7"/>
<protein>
    <submittedName>
        <fullName evidence="2">Uncharacterized protein</fullName>
    </submittedName>
</protein>
<comment type="caution">
    <text evidence="2">The sequence shown here is derived from an EMBL/GenBank/DDBJ whole genome shotgun (WGS) entry which is preliminary data.</text>
</comment>
<sequence>MVQVVDQPPFASSQPQRAARSDSRSWLLPSLAIVTLGFSMLPPLLLVGGLLVLGPEAGVMFPGIYLVVLIVILVSGVLQTIAFVSWVTVIRRLFSNTVVAIVSVGIAFLVIDWVVFCVVAEVLLRVVS</sequence>
<accession>A0A5C6E7F7</accession>
<keyword evidence="1" id="KW-1133">Transmembrane helix</keyword>
<gene>
    <name evidence="2" type="ORF">Poly51_58260</name>
</gene>
<name>A0A5C6E7F7_9BACT</name>
<evidence type="ECO:0000313" key="2">
    <source>
        <dbReference type="EMBL" id="TWU44760.1"/>
    </source>
</evidence>
<keyword evidence="3" id="KW-1185">Reference proteome</keyword>
<feature type="transmembrane region" description="Helical" evidence="1">
    <location>
        <begin position="64"/>
        <end position="86"/>
    </location>
</feature>
<organism evidence="2 3">
    <name type="scientific">Rubripirellula tenax</name>
    <dbReference type="NCBI Taxonomy" id="2528015"/>
    <lineage>
        <taxon>Bacteria</taxon>
        <taxon>Pseudomonadati</taxon>
        <taxon>Planctomycetota</taxon>
        <taxon>Planctomycetia</taxon>
        <taxon>Pirellulales</taxon>
        <taxon>Pirellulaceae</taxon>
        <taxon>Rubripirellula</taxon>
    </lineage>
</organism>
<proteinExistence type="predicted"/>
<feature type="transmembrane region" description="Helical" evidence="1">
    <location>
        <begin position="98"/>
        <end position="124"/>
    </location>
</feature>
<reference evidence="2 3" key="1">
    <citation type="submission" date="2019-02" db="EMBL/GenBank/DDBJ databases">
        <title>Deep-cultivation of Planctomycetes and their phenomic and genomic characterization uncovers novel biology.</title>
        <authorList>
            <person name="Wiegand S."/>
            <person name="Jogler M."/>
            <person name="Boedeker C."/>
            <person name="Pinto D."/>
            <person name="Vollmers J."/>
            <person name="Rivas-Marin E."/>
            <person name="Kohn T."/>
            <person name="Peeters S.H."/>
            <person name="Heuer A."/>
            <person name="Rast P."/>
            <person name="Oberbeckmann S."/>
            <person name="Bunk B."/>
            <person name="Jeske O."/>
            <person name="Meyerdierks A."/>
            <person name="Storesund J.E."/>
            <person name="Kallscheuer N."/>
            <person name="Luecker S."/>
            <person name="Lage O.M."/>
            <person name="Pohl T."/>
            <person name="Merkel B.J."/>
            <person name="Hornburger P."/>
            <person name="Mueller R.-W."/>
            <person name="Bruemmer F."/>
            <person name="Labrenz M."/>
            <person name="Spormann A.M."/>
            <person name="Op Den Camp H."/>
            <person name="Overmann J."/>
            <person name="Amann R."/>
            <person name="Jetten M.S.M."/>
            <person name="Mascher T."/>
            <person name="Medema M.H."/>
            <person name="Devos D.P."/>
            <person name="Kaster A.-K."/>
            <person name="Ovreas L."/>
            <person name="Rohde M."/>
            <person name="Galperin M.Y."/>
            <person name="Jogler C."/>
        </authorList>
    </citation>
    <scope>NUCLEOTIDE SEQUENCE [LARGE SCALE GENOMIC DNA]</scope>
    <source>
        <strain evidence="2 3">Poly51</strain>
    </source>
</reference>
<keyword evidence="1" id="KW-0812">Transmembrane</keyword>
<feature type="transmembrane region" description="Helical" evidence="1">
    <location>
        <begin position="26"/>
        <end position="52"/>
    </location>
</feature>